<name>A0ABW8ETN4_9BURK</name>
<keyword evidence="2" id="KW-1185">Reference proteome</keyword>
<accession>A0ABW8ETN4</accession>
<evidence type="ECO:0000313" key="1">
    <source>
        <dbReference type="EMBL" id="MFJ3044821.1"/>
    </source>
</evidence>
<dbReference type="Proteomes" id="UP001617427">
    <property type="component" value="Unassembled WGS sequence"/>
</dbReference>
<dbReference type="RefSeq" id="WP_050469417.1">
    <property type="nucleotide sequence ID" value="NZ_JBIUZV010000002.1"/>
</dbReference>
<evidence type="ECO:0000313" key="2">
    <source>
        <dbReference type="Proteomes" id="UP001617427"/>
    </source>
</evidence>
<reference evidence="1 2" key="1">
    <citation type="submission" date="2024-10" db="EMBL/GenBank/DDBJ databases">
        <title>The Natural Products Discovery Center: Release of the First 8490 Sequenced Strains for Exploring Actinobacteria Biosynthetic Diversity.</title>
        <authorList>
            <person name="Kalkreuter E."/>
            <person name="Kautsar S.A."/>
            <person name="Yang D."/>
            <person name="Bader C.D."/>
            <person name="Teijaro C.N."/>
            <person name="Fluegel L."/>
            <person name="Davis C.M."/>
            <person name="Simpson J.R."/>
            <person name="Lauterbach L."/>
            <person name="Steele A.D."/>
            <person name="Gui C."/>
            <person name="Meng S."/>
            <person name="Li G."/>
            <person name="Viehrig K."/>
            <person name="Ye F."/>
            <person name="Su P."/>
            <person name="Kiefer A.F."/>
            <person name="Nichols A."/>
            <person name="Cepeda A.J."/>
            <person name="Yan W."/>
            <person name="Fan B."/>
            <person name="Jiang Y."/>
            <person name="Adhikari A."/>
            <person name="Zheng C.-J."/>
            <person name="Schuster L."/>
            <person name="Cowan T.M."/>
            <person name="Smanski M.J."/>
            <person name="Chevrette M.G."/>
            <person name="De Carvalho L.P.S."/>
            <person name="Shen B."/>
        </authorList>
    </citation>
    <scope>NUCLEOTIDE SEQUENCE [LARGE SCALE GENOMIC DNA]</scope>
    <source>
        <strain evidence="1 2">NPDC087045</strain>
    </source>
</reference>
<proteinExistence type="predicted"/>
<comment type="caution">
    <text evidence="1">The sequence shown here is derived from an EMBL/GenBank/DDBJ whole genome shotgun (WGS) entry which is preliminary data.</text>
</comment>
<gene>
    <name evidence="1" type="ORF">ACIPEN_03215</name>
</gene>
<organism evidence="1 2">
    <name type="scientific">Herbaspirillum chlorophenolicum</name>
    <dbReference type="NCBI Taxonomy" id="211589"/>
    <lineage>
        <taxon>Bacteria</taxon>
        <taxon>Pseudomonadati</taxon>
        <taxon>Pseudomonadota</taxon>
        <taxon>Betaproteobacteria</taxon>
        <taxon>Burkholderiales</taxon>
        <taxon>Oxalobacteraceae</taxon>
        <taxon>Herbaspirillum</taxon>
    </lineage>
</organism>
<dbReference type="EMBL" id="JBIUZV010000002">
    <property type="protein sequence ID" value="MFJ3044821.1"/>
    <property type="molecule type" value="Genomic_DNA"/>
</dbReference>
<sequence length="68" mass="7659">MDLVEKFDAKGKTGAPYHVEVYQIQLDEVGNSVAAGQRTYQLTDGRALDPLSNEKFRIVQTGEKIYRV</sequence>
<protein>
    <submittedName>
        <fullName evidence="1">Uncharacterized protein</fullName>
    </submittedName>
</protein>